<dbReference type="RefSeq" id="WP_155618627.1">
    <property type="nucleotide sequence ID" value="NZ_WOAA01000018.1"/>
</dbReference>
<evidence type="ECO:0000256" key="1">
    <source>
        <dbReference type="SAM" id="MobiDB-lite"/>
    </source>
</evidence>
<feature type="domain" description="SLH" evidence="2">
    <location>
        <begin position="1105"/>
        <end position="1168"/>
    </location>
</feature>
<feature type="region of interest" description="Disordered" evidence="1">
    <location>
        <begin position="789"/>
        <end position="825"/>
    </location>
</feature>
<dbReference type="Gene3D" id="2.60.40.10">
    <property type="entry name" value="Immunoglobulins"/>
    <property type="match status" value="1"/>
</dbReference>
<comment type="caution">
    <text evidence="3">The sequence shown here is derived from an EMBL/GenBank/DDBJ whole genome shotgun (WGS) entry which is preliminary data.</text>
</comment>
<dbReference type="InterPro" id="IPR001119">
    <property type="entry name" value="SLH_dom"/>
</dbReference>
<proteinExistence type="predicted"/>
<dbReference type="InterPro" id="IPR013783">
    <property type="entry name" value="Ig-like_fold"/>
</dbReference>
<name>A0ABW9T424_9BACL</name>
<protein>
    <recommendedName>
        <fullName evidence="2">SLH domain-containing protein</fullName>
    </recommendedName>
</protein>
<accession>A0ABW9T424</accession>
<dbReference type="EMBL" id="WOAA01000018">
    <property type="protein sequence ID" value="MUG67844.1"/>
    <property type="molecule type" value="Genomic_DNA"/>
</dbReference>
<feature type="domain" description="SLH" evidence="2">
    <location>
        <begin position="1169"/>
        <end position="1226"/>
    </location>
</feature>
<organism evidence="3 4">
    <name type="scientific">Paenibacillus campinasensis</name>
    <dbReference type="NCBI Taxonomy" id="66347"/>
    <lineage>
        <taxon>Bacteria</taxon>
        <taxon>Bacillati</taxon>
        <taxon>Bacillota</taxon>
        <taxon>Bacilli</taxon>
        <taxon>Bacillales</taxon>
        <taxon>Paenibacillaceae</taxon>
        <taxon>Paenibacillus</taxon>
    </lineage>
</organism>
<dbReference type="InterPro" id="IPR051465">
    <property type="entry name" value="Cell_Envelope_Struct_Comp"/>
</dbReference>
<dbReference type="InterPro" id="IPR011050">
    <property type="entry name" value="Pectin_lyase_fold/virulence"/>
</dbReference>
<dbReference type="InterPro" id="IPR025883">
    <property type="entry name" value="Cadherin-like_domain"/>
</dbReference>
<evidence type="ECO:0000313" key="4">
    <source>
        <dbReference type="Proteomes" id="UP000435177"/>
    </source>
</evidence>
<evidence type="ECO:0000259" key="2">
    <source>
        <dbReference type="PROSITE" id="PS51272"/>
    </source>
</evidence>
<keyword evidence="4" id="KW-1185">Reference proteome</keyword>
<dbReference type="Gene3D" id="3.30.1910.20">
    <property type="entry name" value="asparaginyl-tRNA synthetase, N-terminal domain"/>
    <property type="match status" value="1"/>
</dbReference>
<feature type="domain" description="SLH" evidence="2">
    <location>
        <begin position="1042"/>
        <end position="1104"/>
    </location>
</feature>
<dbReference type="Pfam" id="PF00395">
    <property type="entry name" value="SLH"/>
    <property type="match status" value="3"/>
</dbReference>
<dbReference type="Pfam" id="PF12733">
    <property type="entry name" value="Cadherin-like"/>
    <property type="match status" value="1"/>
</dbReference>
<dbReference type="PANTHER" id="PTHR43308">
    <property type="entry name" value="OUTER MEMBRANE PROTEIN ALPHA-RELATED"/>
    <property type="match status" value="1"/>
</dbReference>
<dbReference type="Pfam" id="PF07554">
    <property type="entry name" value="FIVAR"/>
    <property type="match status" value="4"/>
</dbReference>
<feature type="compositionally biased region" description="Gly residues" evidence="1">
    <location>
        <begin position="792"/>
        <end position="812"/>
    </location>
</feature>
<dbReference type="Gene3D" id="1.20.1270.70">
    <property type="entry name" value="Designed single chain three-helix bundle"/>
    <property type="match status" value="4"/>
</dbReference>
<gene>
    <name evidence="3" type="ORF">GNP94_17800</name>
</gene>
<reference evidence="3 4" key="1">
    <citation type="submission" date="2019-11" db="EMBL/GenBank/DDBJ databases">
        <title>Draft genome sequences of five Paenibacillus species of dairy origin.</title>
        <authorList>
            <person name="Olajide A.M."/>
            <person name="Chen S."/>
            <person name="Lapointe G."/>
        </authorList>
    </citation>
    <scope>NUCLEOTIDE SEQUENCE [LARGE SCALE GENOMIC DNA]</scope>
    <source>
        <strain evidence="3 4">3CS1</strain>
    </source>
</reference>
<evidence type="ECO:0000313" key="3">
    <source>
        <dbReference type="EMBL" id="MUG67844.1"/>
    </source>
</evidence>
<dbReference type="SUPFAM" id="SSF51126">
    <property type="entry name" value="Pectin lyase-like"/>
    <property type="match status" value="1"/>
</dbReference>
<sequence>MHAHHINLRKIGIMFLIFTLVFTGISVSLGAPVSYAASSAVYVSSSKGDDINGDGSEATPYATLQKAYPQVGDGGTIYLLDDITLTNNTEVIVPIEAKHVTITTAPGAGKTAVVKRGVSSGKVLIQLNKYAQLTLREIIIDGNSEEIGRAIDGRLFNVYEGSKLTIDEGAILQNSHSQHIGSAIYVNDANAVVEMKGGEIRGNKSAISLGGAIVVDNGAFIMTGGFVRDNTGGGVQFRHNTGRIVLSGEATITGNTSAGKTLNVHLGNNKNLVLNEGITTTSMQQGVQFGQVTDAGLDSIGNLIADSGSILAGYDENKNLVWRLFKNEISQPSTDGEITGTTPTLTGVTEPFAEVIIEIVSPADPSFVITEKRTADANGNWELPLDDTLNPGAYTITVSASNKKTQSEPVNRQFVVVDKTALENKVTEISNENLVQAEYTPVTWQALQDALDEANRVLNDGNATQQQVDDALTALEDARSKLERIPAVNKTALENKVTEINNENLVQAEYTPATWQALQDALDEANRVLNDGNATQQQVDDALTALEDARSKLERIPTVNKTALENKVTEISNENLVEAEYTPATWQALQDALDEANRVLNDGNATQQQVDDALTALEDARSKLERIPTVNKTALENKVTEINNENLVQAEYTPATWQALQDALDEANRVLNDGNATQEQVNKALQAVRDARNALARKLIIPSTGALHPNVSADVYEYSMNVDYSTTELRFTVNPVTPDATITLNGIVVNSGQASEAIALNVGSNEITMVITEKDGTTSTYTINVTRAAAPNGGGNNGGGNGGNSGNNGGSGNITTPPPSPAPSNVERITVNVEASGKGVVAQTVIERTSNADGTKSDKVTFESSKATEAVQKTLAAGSTAVRIVIPDENDEVKDVRVELPVAALKTVHESGLHLEIFTDNGMITIPNASLRDLNQNLYFHLVPIKQVDERKQVEERAKKEQLVREVLNDGNIYVVDRPFTIETNMPSRPVQITLPMNSSHIPADASKRALFLSNLAIFIEHSDGERKLVTPELGEYAEGVLGLTFEIGKFSTFTILNLDQGAEGTHSAYMVGFPDGTFKPAQALTRAQIATILSRVLDLPAAGTAVAYPDVTETHWASEAIRFATVTGLMQGMPDGSFQPEKAISRAEMATIIARLQNLTGEANHSFSDVRGHWAEGNIANVYVAGYMEGMPDGSFQPNKTLTRAEAVVVFNRLLQRGPLYEVTASWTDVATTHWAFHHIEEASRDHSYITRNDGGETIVE</sequence>
<dbReference type="Proteomes" id="UP000435177">
    <property type="component" value="Unassembled WGS sequence"/>
</dbReference>
<dbReference type="PROSITE" id="PS51272">
    <property type="entry name" value="SLH"/>
    <property type="match status" value="3"/>
</dbReference>